<dbReference type="Proteomes" id="UP000054928">
    <property type="component" value="Unassembled WGS sequence"/>
</dbReference>
<organism evidence="1 2">
    <name type="scientific">Plasmopara halstedii</name>
    <name type="common">Downy mildew of sunflower</name>
    <dbReference type="NCBI Taxonomy" id="4781"/>
    <lineage>
        <taxon>Eukaryota</taxon>
        <taxon>Sar</taxon>
        <taxon>Stramenopiles</taxon>
        <taxon>Oomycota</taxon>
        <taxon>Peronosporomycetes</taxon>
        <taxon>Peronosporales</taxon>
        <taxon>Peronosporaceae</taxon>
        <taxon>Plasmopara</taxon>
    </lineage>
</organism>
<proteinExistence type="predicted"/>
<dbReference type="RefSeq" id="XP_024575331.1">
    <property type="nucleotide sequence ID" value="XM_024724455.1"/>
</dbReference>
<dbReference type="EMBL" id="CCYD01000322">
    <property type="protein sequence ID" value="CEG38962.1"/>
    <property type="molecule type" value="Genomic_DNA"/>
</dbReference>
<dbReference type="AlphaFoldDB" id="A0A0P1AE14"/>
<keyword evidence="2" id="KW-1185">Reference proteome</keyword>
<name>A0A0P1AE14_PLAHL</name>
<protein>
    <submittedName>
        <fullName evidence="1">Uncharacterized protein</fullName>
    </submittedName>
</protein>
<evidence type="ECO:0000313" key="2">
    <source>
        <dbReference type="Proteomes" id="UP000054928"/>
    </source>
</evidence>
<reference evidence="2" key="1">
    <citation type="submission" date="2014-09" db="EMBL/GenBank/DDBJ databases">
        <authorList>
            <person name="Sharma Rahul"/>
            <person name="Thines Marco"/>
        </authorList>
    </citation>
    <scope>NUCLEOTIDE SEQUENCE [LARGE SCALE GENOMIC DNA]</scope>
</reference>
<accession>A0A0P1AE14</accession>
<sequence>MMKYLVLEDLGGCVSLDITGCTGLESNTIISTVRAAIISKVMNTFEERSLAY</sequence>
<dbReference type="GeneID" id="36404060"/>
<evidence type="ECO:0000313" key="1">
    <source>
        <dbReference type="EMBL" id="CEG38962.1"/>
    </source>
</evidence>